<evidence type="ECO:0000313" key="2">
    <source>
        <dbReference type="EMBL" id="KAL1537683.1"/>
    </source>
</evidence>
<feature type="domain" description="PPM-type phosphatase" evidence="1">
    <location>
        <begin position="82"/>
        <end position="265"/>
    </location>
</feature>
<dbReference type="InterPro" id="IPR015655">
    <property type="entry name" value="PP2C"/>
</dbReference>
<name>A0ABD1G3F5_SALDI</name>
<dbReference type="PROSITE" id="PS51746">
    <property type="entry name" value="PPM_2"/>
    <property type="match status" value="1"/>
</dbReference>
<keyword evidence="3" id="KW-1185">Reference proteome</keyword>
<dbReference type="InterPro" id="IPR001932">
    <property type="entry name" value="PPM-type_phosphatase-like_dom"/>
</dbReference>
<dbReference type="PANTHER" id="PTHR47992">
    <property type="entry name" value="PROTEIN PHOSPHATASE"/>
    <property type="match status" value="1"/>
</dbReference>
<comment type="caution">
    <text evidence="2">The sequence shown here is derived from an EMBL/GenBank/DDBJ whole genome shotgun (WGS) entry which is preliminary data.</text>
</comment>
<proteinExistence type="predicted"/>
<reference evidence="2 3" key="1">
    <citation type="submission" date="2024-06" db="EMBL/GenBank/DDBJ databases">
        <title>A chromosome level genome sequence of Diviner's sage (Salvia divinorum).</title>
        <authorList>
            <person name="Ford S.A."/>
            <person name="Ro D.-K."/>
            <person name="Ness R.W."/>
            <person name="Phillips M.A."/>
        </authorList>
    </citation>
    <scope>NUCLEOTIDE SEQUENCE [LARGE SCALE GENOMIC DNA]</scope>
    <source>
        <strain evidence="2">SAF-2024a</strain>
        <tissue evidence="2">Leaf</tissue>
    </source>
</reference>
<dbReference type="Pfam" id="PF00481">
    <property type="entry name" value="PP2C"/>
    <property type="match status" value="1"/>
</dbReference>
<evidence type="ECO:0000259" key="1">
    <source>
        <dbReference type="PROSITE" id="PS51746"/>
    </source>
</evidence>
<dbReference type="InterPro" id="IPR036457">
    <property type="entry name" value="PPM-type-like_dom_sf"/>
</dbReference>
<dbReference type="AlphaFoldDB" id="A0ABD1G3F5"/>
<organism evidence="2 3">
    <name type="scientific">Salvia divinorum</name>
    <name type="common">Maria pastora</name>
    <name type="synonym">Diviner's sage</name>
    <dbReference type="NCBI Taxonomy" id="28513"/>
    <lineage>
        <taxon>Eukaryota</taxon>
        <taxon>Viridiplantae</taxon>
        <taxon>Streptophyta</taxon>
        <taxon>Embryophyta</taxon>
        <taxon>Tracheophyta</taxon>
        <taxon>Spermatophyta</taxon>
        <taxon>Magnoliopsida</taxon>
        <taxon>eudicotyledons</taxon>
        <taxon>Gunneridae</taxon>
        <taxon>Pentapetalae</taxon>
        <taxon>asterids</taxon>
        <taxon>lamiids</taxon>
        <taxon>Lamiales</taxon>
        <taxon>Lamiaceae</taxon>
        <taxon>Nepetoideae</taxon>
        <taxon>Mentheae</taxon>
        <taxon>Salviinae</taxon>
        <taxon>Salvia</taxon>
        <taxon>Salvia subgen. Calosphace</taxon>
    </lineage>
</organism>
<dbReference type="Proteomes" id="UP001567538">
    <property type="component" value="Unassembled WGS sequence"/>
</dbReference>
<dbReference type="SUPFAM" id="SSF81606">
    <property type="entry name" value="PP2C-like"/>
    <property type="match status" value="1"/>
</dbReference>
<dbReference type="Gene3D" id="3.60.40.10">
    <property type="entry name" value="PPM-type phosphatase domain"/>
    <property type="match status" value="2"/>
</dbReference>
<accession>A0ABD1G3F5</accession>
<evidence type="ECO:0000313" key="3">
    <source>
        <dbReference type="Proteomes" id="UP001567538"/>
    </source>
</evidence>
<dbReference type="EMBL" id="JBEAFC010000011">
    <property type="protein sequence ID" value="KAL1537683.1"/>
    <property type="molecule type" value="Genomic_DNA"/>
</dbReference>
<protein>
    <recommendedName>
        <fullName evidence="1">PPM-type phosphatase domain-containing protein</fullName>
    </recommendedName>
</protein>
<gene>
    <name evidence="2" type="ORF">AAHA92_30170</name>
</gene>
<sequence>MGSCLSCEGRRMSVPSYPIVAKKWKFSAMTSFACIREDEATLALRNPNIFLNLPSEIASLSGKKGMLVLEKNGSKTKDTTDIIGLRTSGSRTGDATFRGPYGDMVAKRIRNFLPPKLSKHWEVTILSKTGSNSQTSRDVVKVVKVKETNLGCVCSGRTSLTLVKKGQDLTIGNIGDSRAVLGMRGANKAFVPVQMSVEQDEFVVLSTAGIWDELWNGDVHSIVAASPTRLCAARALVDAAIGAWKQKYKFSKVDADDCEVVCLFLDSPLESDMAEMRRKKRRHHCSYPEQFVERIWAVKI</sequence>